<evidence type="ECO:0000313" key="10">
    <source>
        <dbReference type="Proteomes" id="UP000051804"/>
    </source>
</evidence>
<gene>
    <name evidence="9" type="ORF">FD02_GL001467</name>
</gene>
<sequence length="403" mass="43054">MDQSREQNPWRRNLRVLWFCTFVAGIAFSEIMPFMSLYVGELGNFTKSQVSFYSGLVYAATFLVTAIVSPLWGALADRKGRKIMLIRAAFGMAAAMFLMGLVTNVWQLLGLRALQGVFSGFISNAQALIASQTPRQHSGRALGTLVTGSTSGMLMGPIIGGVLAQLFSIRHTFFITAALLAVAGLLSAFFVTEHFVPIRRDAAAGTGLKGLLGQFTNPKLIIVLLLSTMFVQLGNTSIAPIISLYVKELMHNAGAVALVAGIIAALPGISNILAAPRLGAYGDKHGSGRVLIAGYLFAVLVYLPQGFVTSIWLLGGLRLLVGISDGALFPTIQTLLTKNSPASATSVIFSWNQSFQALGNMFGSLLGGSLAGAFGYNVVFISTASLLLINFLFLWFTEPSLRK</sequence>
<dbReference type="GO" id="GO:0022857">
    <property type="term" value="F:transmembrane transporter activity"/>
    <property type="evidence" value="ECO:0007669"/>
    <property type="project" value="InterPro"/>
</dbReference>
<feature type="transmembrane region" description="Helical" evidence="7">
    <location>
        <begin position="112"/>
        <end position="130"/>
    </location>
</feature>
<accession>A0A0R1JMD6</accession>
<dbReference type="PANTHER" id="PTHR43414:SF6">
    <property type="entry name" value="MULTIDRUG RESISTANCE PROTEIN MDTG"/>
    <property type="match status" value="1"/>
</dbReference>
<keyword evidence="5 7" id="KW-1133">Transmembrane helix</keyword>
<feature type="transmembrane region" description="Helical" evidence="7">
    <location>
        <begin position="84"/>
        <end position="106"/>
    </location>
</feature>
<dbReference type="PRINTS" id="PR01035">
    <property type="entry name" value="TCRTETA"/>
</dbReference>
<feature type="transmembrane region" description="Helical" evidence="7">
    <location>
        <begin position="50"/>
        <end position="72"/>
    </location>
</feature>
<evidence type="ECO:0000256" key="5">
    <source>
        <dbReference type="ARBA" id="ARBA00022989"/>
    </source>
</evidence>
<dbReference type="OrthoDB" id="65739at2"/>
<feature type="transmembrane region" description="Helical" evidence="7">
    <location>
        <begin position="16"/>
        <end position="38"/>
    </location>
</feature>
<comment type="caution">
    <text evidence="9">The sequence shown here is derived from an EMBL/GenBank/DDBJ whole genome shotgun (WGS) entry which is preliminary data.</text>
</comment>
<dbReference type="Gene3D" id="1.20.1250.20">
    <property type="entry name" value="MFS general substrate transporter like domains"/>
    <property type="match status" value="2"/>
</dbReference>
<dbReference type="PATRIC" id="fig|1291734.4.peg.1510"/>
<feature type="transmembrane region" description="Helical" evidence="7">
    <location>
        <begin position="249"/>
        <end position="269"/>
    </location>
</feature>
<keyword evidence="6 7" id="KW-0472">Membrane</keyword>
<keyword evidence="3" id="KW-1003">Cell membrane</keyword>
<evidence type="ECO:0000256" key="2">
    <source>
        <dbReference type="ARBA" id="ARBA00022448"/>
    </source>
</evidence>
<keyword evidence="10" id="KW-1185">Reference proteome</keyword>
<feature type="transmembrane region" description="Helical" evidence="7">
    <location>
        <begin position="173"/>
        <end position="191"/>
    </location>
</feature>
<protein>
    <submittedName>
        <fullName evidence="9">Multidrug resistance efflux pump</fullName>
    </submittedName>
</protein>
<evidence type="ECO:0000256" key="6">
    <source>
        <dbReference type="ARBA" id="ARBA00023136"/>
    </source>
</evidence>
<reference evidence="9 10" key="1">
    <citation type="journal article" date="2015" name="Genome Announc.">
        <title>Expanding the biotechnology potential of lactobacilli through comparative genomics of 213 strains and associated genera.</title>
        <authorList>
            <person name="Sun Z."/>
            <person name="Harris H.M."/>
            <person name="McCann A."/>
            <person name="Guo C."/>
            <person name="Argimon S."/>
            <person name="Zhang W."/>
            <person name="Yang X."/>
            <person name="Jeffery I.B."/>
            <person name="Cooney J.C."/>
            <person name="Kagawa T.F."/>
            <person name="Liu W."/>
            <person name="Song Y."/>
            <person name="Salvetti E."/>
            <person name="Wrobel A."/>
            <person name="Rasinkangas P."/>
            <person name="Parkhill J."/>
            <person name="Rea M.C."/>
            <person name="O'Sullivan O."/>
            <person name="Ritari J."/>
            <person name="Douillard F.P."/>
            <person name="Paul Ross R."/>
            <person name="Yang R."/>
            <person name="Briner A.E."/>
            <person name="Felis G.E."/>
            <person name="de Vos W.M."/>
            <person name="Barrangou R."/>
            <person name="Klaenhammer T.R."/>
            <person name="Caufield P.W."/>
            <person name="Cui Y."/>
            <person name="Zhang H."/>
            <person name="O'Toole P.W."/>
        </authorList>
    </citation>
    <scope>NUCLEOTIDE SEQUENCE [LARGE SCALE GENOMIC DNA]</scope>
    <source>
        <strain evidence="9 10">JCM 17158</strain>
    </source>
</reference>
<evidence type="ECO:0000259" key="8">
    <source>
        <dbReference type="PROSITE" id="PS50850"/>
    </source>
</evidence>
<evidence type="ECO:0000256" key="7">
    <source>
        <dbReference type="SAM" id="Phobius"/>
    </source>
</evidence>
<proteinExistence type="predicted"/>
<dbReference type="GO" id="GO:0005886">
    <property type="term" value="C:plasma membrane"/>
    <property type="evidence" value="ECO:0007669"/>
    <property type="project" value="UniProtKB-SubCell"/>
</dbReference>
<dbReference type="InterPro" id="IPR011701">
    <property type="entry name" value="MFS"/>
</dbReference>
<comment type="subcellular location">
    <subcellularLocation>
        <location evidence="1">Cell membrane</location>
        <topology evidence="1">Multi-pass membrane protein</topology>
    </subcellularLocation>
</comment>
<dbReference type="PANTHER" id="PTHR43414">
    <property type="entry name" value="MULTIDRUG RESISTANCE PROTEIN MDTG"/>
    <property type="match status" value="1"/>
</dbReference>
<dbReference type="Pfam" id="PF07690">
    <property type="entry name" value="MFS_1"/>
    <property type="match status" value="1"/>
</dbReference>
<keyword evidence="2" id="KW-0813">Transport</keyword>
<dbReference type="RefSeq" id="WP_054721912.1">
    <property type="nucleotide sequence ID" value="NZ_AZDJ01000022.1"/>
</dbReference>
<evidence type="ECO:0000256" key="3">
    <source>
        <dbReference type="ARBA" id="ARBA00022475"/>
    </source>
</evidence>
<keyword evidence="4 7" id="KW-0812">Transmembrane</keyword>
<dbReference type="InterPro" id="IPR036259">
    <property type="entry name" value="MFS_trans_sf"/>
</dbReference>
<dbReference type="InterPro" id="IPR001958">
    <property type="entry name" value="Tet-R_TetA/multi-R_MdtG-like"/>
</dbReference>
<evidence type="ECO:0000256" key="1">
    <source>
        <dbReference type="ARBA" id="ARBA00004651"/>
    </source>
</evidence>
<organism evidence="9 10">
    <name type="scientific">Lacticaseibacillus nasuensis JCM 17158</name>
    <dbReference type="NCBI Taxonomy" id="1291734"/>
    <lineage>
        <taxon>Bacteria</taxon>
        <taxon>Bacillati</taxon>
        <taxon>Bacillota</taxon>
        <taxon>Bacilli</taxon>
        <taxon>Lactobacillales</taxon>
        <taxon>Lactobacillaceae</taxon>
        <taxon>Lacticaseibacillus</taxon>
    </lineage>
</organism>
<name>A0A0R1JMD6_9LACO</name>
<feature type="transmembrane region" description="Helical" evidence="7">
    <location>
        <begin position="374"/>
        <end position="396"/>
    </location>
</feature>
<dbReference type="EMBL" id="AZDJ01000022">
    <property type="protein sequence ID" value="KRK72495.1"/>
    <property type="molecule type" value="Genomic_DNA"/>
</dbReference>
<dbReference type="AlphaFoldDB" id="A0A0R1JMD6"/>
<dbReference type="PROSITE" id="PS50850">
    <property type="entry name" value="MFS"/>
    <property type="match status" value="1"/>
</dbReference>
<feature type="transmembrane region" description="Helical" evidence="7">
    <location>
        <begin position="220"/>
        <end position="243"/>
    </location>
</feature>
<evidence type="ECO:0000313" key="9">
    <source>
        <dbReference type="EMBL" id="KRK72495.1"/>
    </source>
</evidence>
<dbReference type="SUPFAM" id="SSF103473">
    <property type="entry name" value="MFS general substrate transporter"/>
    <property type="match status" value="1"/>
</dbReference>
<feature type="transmembrane region" description="Helical" evidence="7">
    <location>
        <begin position="290"/>
        <end position="314"/>
    </location>
</feature>
<dbReference type="Proteomes" id="UP000051804">
    <property type="component" value="Unassembled WGS sequence"/>
</dbReference>
<feature type="domain" description="Major facilitator superfamily (MFS) profile" evidence="8">
    <location>
        <begin position="13"/>
        <end position="402"/>
    </location>
</feature>
<feature type="transmembrane region" description="Helical" evidence="7">
    <location>
        <begin position="142"/>
        <end position="167"/>
    </location>
</feature>
<evidence type="ECO:0000256" key="4">
    <source>
        <dbReference type="ARBA" id="ARBA00022692"/>
    </source>
</evidence>
<dbReference type="InterPro" id="IPR020846">
    <property type="entry name" value="MFS_dom"/>
</dbReference>